<dbReference type="EMBL" id="JAILXK010000001">
    <property type="protein sequence ID" value="MBY4636940.1"/>
    <property type="molecule type" value="Genomic_DNA"/>
</dbReference>
<protein>
    <submittedName>
        <fullName evidence="1">HPr-rel-A system PqqD family peptide chaperone</fullName>
    </submittedName>
</protein>
<evidence type="ECO:0000313" key="1">
    <source>
        <dbReference type="EMBL" id="MBY4636940.1"/>
    </source>
</evidence>
<name>A0ABS7MD42_9SPHN</name>
<gene>
    <name evidence="1" type="ORF">K5P26_07295</name>
</gene>
<proteinExistence type="predicted"/>
<organism evidence="1 2">
    <name type="scientific">Sphingopyxis jiangsuensis</name>
    <dbReference type="NCBI Taxonomy" id="2871171"/>
    <lineage>
        <taxon>Bacteria</taxon>
        <taxon>Pseudomonadati</taxon>
        <taxon>Pseudomonadota</taxon>
        <taxon>Alphaproteobacteria</taxon>
        <taxon>Sphingomonadales</taxon>
        <taxon>Sphingomonadaceae</taxon>
        <taxon>Sphingopyxis</taxon>
    </lineage>
</organism>
<keyword evidence="2" id="KW-1185">Reference proteome</keyword>
<sequence length="93" mass="9707">MADPLYRAAPPAALRVEPLGELTLIFDRRSMQTHVVAPPIPQILDAMGDDICSAAVIAERLSVAFDIGRAGDAASIIAERLDELAALGLVAAA</sequence>
<dbReference type="NCBIfam" id="TIGR04353">
    <property type="entry name" value="PqqD_rel_X"/>
    <property type="match status" value="1"/>
</dbReference>
<dbReference type="InterPro" id="IPR027599">
    <property type="entry name" value="PqqD-rel_X"/>
</dbReference>
<reference evidence="1" key="1">
    <citation type="submission" date="2021-08" db="EMBL/GenBank/DDBJ databases">
        <title>Sphingopyxis panaciterrulae sp. nov., isolated from the surface water of the Yellow Sea.</title>
        <authorList>
            <person name="Gao Z."/>
            <person name="Zhang D."/>
            <person name="Zhang A."/>
        </authorList>
    </citation>
    <scope>NUCLEOTIDE SEQUENCE</scope>
    <source>
        <strain evidence="1">XHP0097</strain>
    </source>
</reference>
<evidence type="ECO:0000313" key="2">
    <source>
        <dbReference type="Proteomes" id="UP001166571"/>
    </source>
</evidence>
<comment type="caution">
    <text evidence="1">The sequence shown here is derived from an EMBL/GenBank/DDBJ whole genome shotgun (WGS) entry which is preliminary data.</text>
</comment>
<dbReference type="Proteomes" id="UP001166571">
    <property type="component" value="Unassembled WGS sequence"/>
</dbReference>
<accession>A0ABS7MD42</accession>
<dbReference type="RefSeq" id="WP_222136211.1">
    <property type="nucleotide sequence ID" value="NZ_JAILXK010000001.1"/>
</dbReference>